<protein>
    <recommendedName>
        <fullName evidence="3">Asparagine synthetase domain-containing protein</fullName>
    </recommendedName>
</protein>
<evidence type="ECO:0008006" key="3">
    <source>
        <dbReference type="Google" id="ProtNLM"/>
    </source>
</evidence>
<accession>A0A244CPV5</accession>
<dbReference type="RefSeq" id="WP_086744232.1">
    <property type="nucleotide sequence ID" value="NZ_MWPV01000003.1"/>
</dbReference>
<comment type="caution">
    <text evidence="1">The sequence shown here is derived from an EMBL/GenBank/DDBJ whole genome shotgun (WGS) entry which is preliminary data.</text>
</comment>
<dbReference type="InterPro" id="IPR029055">
    <property type="entry name" value="Ntn_hydrolases_N"/>
</dbReference>
<dbReference type="EMBL" id="MWPV01000003">
    <property type="protein sequence ID" value="OUL57647.1"/>
    <property type="molecule type" value="Genomic_DNA"/>
</dbReference>
<dbReference type="SUPFAM" id="SSF56235">
    <property type="entry name" value="N-terminal nucleophile aminohydrolases (Ntn hydrolases)"/>
    <property type="match status" value="1"/>
</dbReference>
<name>A0A244CPV5_PSEDV</name>
<gene>
    <name evidence="1" type="ORF">B1199_11315</name>
</gene>
<organism evidence="1 2">
    <name type="scientific">Pseudoalteromonas ulvae</name>
    <dbReference type="NCBI Taxonomy" id="107327"/>
    <lineage>
        <taxon>Bacteria</taxon>
        <taxon>Pseudomonadati</taxon>
        <taxon>Pseudomonadota</taxon>
        <taxon>Gammaproteobacteria</taxon>
        <taxon>Alteromonadales</taxon>
        <taxon>Pseudoalteromonadaceae</taxon>
        <taxon>Pseudoalteromonas</taxon>
    </lineage>
</organism>
<reference evidence="1 2" key="1">
    <citation type="submission" date="2017-02" db="EMBL/GenBank/DDBJ databases">
        <title>Pseudoalteromonas ulvae TC14 Genome.</title>
        <authorList>
            <person name="Molmeret M."/>
        </authorList>
    </citation>
    <scope>NUCLEOTIDE SEQUENCE [LARGE SCALE GENOMIC DNA]</scope>
    <source>
        <strain evidence="1">TC14</strain>
    </source>
</reference>
<evidence type="ECO:0000313" key="1">
    <source>
        <dbReference type="EMBL" id="OUL57647.1"/>
    </source>
</evidence>
<proteinExistence type="predicted"/>
<sequence length="504" mass="57869">MRGLYINCDNSKLRLSSQLASVYSKQIVLPEQYGNGMLIYNPQEWHNAPMLSLGSNHFVLSGWFIYKNQRNNLSLLASDLVDCGYEVLRHITSGSFVLLWASPDEKTVIVDPFGLSTHFIDTQSDRITVAPSVKVLYKESVHTLNDTLNSILGKKHHLFGNYTLYNGIERLSPGSYKQESTKEACFYYSFETELEPIALLGGKVQNLVENWPYDSRILPLSSGLDSRFLLANGRFKSGFTYGPENSPEINIAGHFRACFSQYKSFDYSEQPLHDDEPAILDELSFGILTPIPRLLTNYIYAKELFPQSNAFFDGYLGDVLQRGTYVGFKGKLGELFKIFPFIYRLYPFSAKRILQWRYKELSALEFDLVYADFLKWTESLKLNDLQKVTYYEFLFGRGGRYTIFGSNVLAAQLFTVVSPFADKSVFNSLINHDFKNALSYKTMHQLWSKVAKKYSEVKVESGYTPRSNRFLIPIVQITYRMMFHFIPSRANYGVKLSRDIKKGE</sequence>
<dbReference type="Proteomes" id="UP000194841">
    <property type="component" value="Unassembled WGS sequence"/>
</dbReference>
<dbReference type="AlphaFoldDB" id="A0A244CPV5"/>
<keyword evidence="2" id="KW-1185">Reference proteome</keyword>
<dbReference type="OrthoDB" id="6283067at2"/>
<evidence type="ECO:0000313" key="2">
    <source>
        <dbReference type="Proteomes" id="UP000194841"/>
    </source>
</evidence>